<protein>
    <submittedName>
        <fullName evidence="3">Delta-12 fatty acid desaturase</fullName>
    </submittedName>
</protein>
<sequence>MAPPPDVPRKVPKSIESFSAPRPLSSSQGQLLPLTSRAHNILGFVYATCVNSAVFALVIFSLYPSLCAK</sequence>
<dbReference type="Proteomes" id="UP000095287">
    <property type="component" value="Unplaced"/>
</dbReference>
<keyword evidence="1" id="KW-0812">Transmembrane</keyword>
<evidence type="ECO:0000256" key="1">
    <source>
        <dbReference type="SAM" id="Phobius"/>
    </source>
</evidence>
<keyword evidence="1" id="KW-0472">Membrane</keyword>
<dbReference type="WBParaSite" id="L893_g32913.t1">
    <property type="protein sequence ID" value="L893_g32913.t1"/>
    <property type="gene ID" value="L893_g32913"/>
</dbReference>
<dbReference type="AlphaFoldDB" id="A0A1I8A5X8"/>
<accession>A0A1I8A5X8</accession>
<name>A0A1I8A5X8_9BILA</name>
<evidence type="ECO:0000313" key="2">
    <source>
        <dbReference type="Proteomes" id="UP000095287"/>
    </source>
</evidence>
<proteinExistence type="predicted"/>
<reference evidence="3" key="1">
    <citation type="submission" date="2016-11" db="UniProtKB">
        <authorList>
            <consortium name="WormBaseParasite"/>
        </authorList>
    </citation>
    <scope>IDENTIFICATION</scope>
</reference>
<keyword evidence="2" id="KW-1185">Reference proteome</keyword>
<evidence type="ECO:0000313" key="3">
    <source>
        <dbReference type="WBParaSite" id="L893_g32913.t1"/>
    </source>
</evidence>
<organism evidence="2 3">
    <name type="scientific">Steinernema glaseri</name>
    <dbReference type="NCBI Taxonomy" id="37863"/>
    <lineage>
        <taxon>Eukaryota</taxon>
        <taxon>Metazoa</taxon>
        <taxon>Ecdysozoa</taxon>
        <taxon>Nematoda</taxon>
        <taxon>Chromadorea</taxon>
        <taxon>Rhabditida</taxon>
        <taxon>Tylenchina</taxon>
        <taxon>Panagrolaimomorpha</taxon>
        <taxon>Strongyloidoidea</taxon>
        <taxon>Steinernematidae</taxon>
        <taxon>Steinernema</taxon>
    </lineage>
</organism>
<keyword evidence="1" id="KW-1133">Transmembrane helix</keyword>
<feature type="transmembrane region" description="Helical" evidence="1">
    <location>
        <begin position="41"/>
        <end position="63"/>
    </location>
</feature>